<keyword evidence="3" id="KW-1185">Reference proteome</keyword>
<organism evidence="2 3">
    <name type="scientific">Ceratodon purpureus</name>
    <name type="common">Fire moss</name>
    <name type="synonym">Dicranum purpureum</name>
    <dbReference type="NCBI Taxonomy" id="3225"/>
    <lineage>
        <taxon>Eukaryota</taxon>
        <taxon>Viridiplantae</taxon>
        <taxon>Streptophyta</taxon>
        <taxon>Embryophyta</taxon>
        <taxon>Bryophyta</taxon>
        <taxon>Bryophytina</taxon>
        <taxon>Bryopsida</taxon>
        <taxon>Dicranidae</taxon>
        <taxon>Pseudoditrichales</taxon>
        <taxon>Ditrichaceae</taxon>
        <taxon>Ceratodon</taxon>
    </lineage>
</organism>
<evidence type="ECO:0008006" key="4">
    <source>
        <dbReference type="Google" id="ProtNLM"/>
    </source>
</evidence>
<evidence type="ECO:0000313" key="2">
    <source>
        <dbReference type="EMBL" id="KAG0575240.1"/>
    </source>
</evidence>
<comment type="caution">
    <text evidence="2">The sequence shown here is derived from an EMBL/GenBank/DDBJ whole genome shotgun (WGS) entry which is preliminary data.</text>
</comment>
<feature type="signal peptide" evidence="1">
    <location>
        <begin position="1"/>
        <end position="23"/>
    </location>
</feature>
<dbReference type="EMBL" id="CM026426">
    <property type="protein sequence ID" value="KAG0575240.1"/>
    <property type="molecule type" value="Genomic_DNA"/>
</dbReference>
<feature type="chain" id="PRO_5035824561" description="Secreted protein" evidence="1">
    <location>
        <begin position="24"/>
        <end position="160"/>
    </location>
</feature>
<gene>
    <name evidence="2" type="ORF">KC19_VG329500</name>
</gene>
<proteinExistence type="predicted"/>
<dbReference type="AlphaFoldDB" id="A0A8T0HVX7"/>
<sequence>MLCYSDLLGICLASLIICLSLRAHVIDGYIQALHHRILDYLNRAFEMLGRSWKSECLLIEETYLLCSINKHSEIVKSSSSRSVVVGAANSSPLVIVNRVMSRGSQFPALLLVDLYFRVAVSSVNLEIHRELCNVICESYLNVIIFTCRTFDIRSKTSLNH</sequence>
<accession>A0A8T0HVX7</accession>
<protein>
    <recommendedName>
        <fullName evidence="4">Secreted protein</fullName>
    </recommendedName>
</protein>
<dbReference type="Proteomes" id="UP000822688">
    <property type="component" value="Chromosome V"/>
</dbReference>
<name>A0A8T0HVX7_CERPU</name>
<reference evidence="2" key="1">
    <citation type="submission" date="2020-06" db="EMBL/GenBank/DDBJ databases">
        <title>WGS assembly of Ceratodon purpureus strain R40.</title>
        <authorList>
            <person name="Carey S.B."/>
            <person name="Jenkins J."/>
            <person name="Shu S."/>
            <person name="Lovell J.T."/>
            <person name="Sreedasyam A."/>
            <person name="Maumus F."/>
            <person name="Tiley G.P."/>
            <person name="Fernandez-Pozo N."/>
            <person name="Barry K."/>
            <person name="Chen C."/>
            <person name="Wang M."/>
            <person name="Lipzen A."/>
            <person name="Daum C."/>
            <person name="Saski C.A."/>
            <person name="Payton A.C."/>
            <person name="Mcbreen J.C."/>
            <person name="Conrad R.E."/>
            <person name="Kollar L.M."/>
            <person name="Olsson S."/>
            <person name="Huttunen S."/>
            <person name="Landis J.B."/>
            <person name="Wickett N.J."/>
            <person name="Johnson M.G."/>
            <person name="Rensing S.A."/>
            <person name="Grimwood J."/>
            <person name="Schmutz J."/>
            <person name="Mcdaniel S.F."/>
        </authorList>
    </citation>
    <scope>NUCLEOTIDE SEQUENCE</scope>
    <source>
        <strain evidence="2">R40</strain>
    </source>
</reference>
<evidence type="ECO:0000313" key="3">
    <source>
        <dbReference type="Proteomes" id="UP000822688"/>
    </source>
</evidence>
<keyword evidence="1" id="KW-0732">Signal</keyword>
<evidence type="ECO:0000256" key="1">
    <source>
        <dbReference type="SAM" id="SignalP"/>
    </source>
</evidence>